<accession>A0A3A6UJJ0</accession>
<dbReference type="RefSeq" id="WP_121851897.1">
    <property type="nucleotide sequence ID" value="NZ_CP037952.1"/>
</dbReference>
<protein>
    <submittedName>
        <fullName evidence="2">Uncharacterized protein</fullName>
    </submittedName>
</protein>
<comment type="caution">
    <text evidence="2">The sequence shown here is derived from an EMBL/GenBank/DDBJ whole genome shotgun (WGS) entry which is preliminary data.</text>
</comment>
<feature type="region of interest" description="Disordered" evidence="1">
    <location>
        <begin position="21"/>
        <end position="77"/>
    </location>
</feature>
<proteinExistence type="predicted"/>
<dbReference type="AlphaFoldDB" id="A0A3A6UJJ0"/>
<evidence type="ECO:0000313" key="2">
    <source>
        <dbReference type="EMBL" id="RJY19302.1"/>
    </source>
</evidence>
<feature type="compositionally biased region" description="Polar residues" evidence="1">
    <location>
        <begin position="21"/>
        <end position="44"/>
    </location>
</feature>
<feature type="compositionally biased region" description="Polar residues" evidence="1">
    <location>
        <begin position="62"/>
        <end position="77"/>
    </location>
</feature>
<feature type="region of interest" description="Disordered" evidence="1">
    <location>
        <begin position="133"/>
        <end position="173"/>
    </location>
</feature>
<feature type="compositionally biased region" description="Basic and acidic residues" evidence="1">
    <location>
        <begin position="163"/>
        <end position="173"/>
    </location>
</feature>
<evidence type="ECO:0000256" key="1">
    <source>
        <dbReference type="SAM" id="MobiDB-lite"/>
    </source>
</evidence>
<evidence type="ECO:0000313" key="3">
    <source>
        <dbReference type="Proteomes" id="UP000273022"/>
    </source>
</evidence>
<organism evidence="2 3">
    <name type="scientific">Parashewanella spongiae</name>
    <dbReference type="NCBI Taxonomy" id="342950"/>
    <lineage>
        <taxon>Bacteria</taxon>
        <taxon>Pseudomonadati</taxon>
        <taxon>Pseudomonadota</taxon>
        <taxon>Gammaproteobacteria</taxon>
        <taxon>Alteromonadales</taxon>
        <taxon>Shewanellaceae</taxon>
        <taxon>Parashewanella</taxon>
    </lineage>
</organism>
<dbReference type="EMBL" id="QYYH01000005">
    <property type="protein sequence ID" value="RJY19302.1"/>
    <property type="molecule type" value="Genomic_DNA"/>
</dbReference>
<feature type="compositionally biased region" description="Low complexity" evidence="1">
    <location>
        <begin position="45"/>
        <end position="61"/>
    </location>
</feature>
<dbReference type="Proteomes" id="UP000273022">
    <property type="component" value="Unassembled WGS sequence"/>
</dbReference>
<keyword evidence="3" id="KW-1185">Reference proteome</keyword>
<gene>
    <name evidence="2" type="ORF">D5R81_01525</name>
</gene>
<sequence>MTISNTSSATSLQAVSFHQGDSSCSLRNVDTQSSSSINEHNNALGSFHSGSESGLGSSASSQVFSNSPSKNLSTTSMGALQTSEQGIGANAPFNMNFDLSSKSQIALTNASALTKFMKPGRVNSELGQFHNATPPMFTIGSSNLEDSIEELKSSSPPNQKPAESVRHSPKSEL</sequence>
<reference evidence="2 3" key="1">
    <citation type="submission" date="2018-09" db="EMBL/GenBank/DDBJ databases">
        <title>Phylogeny of the Shewanellaceae, and recommendation for two new genera, Pseudoshewanella and Parashewanella.</title>
        <authorList>
            <person name="Wang G."/>
        </authorList>
    </citation>
    <scope>NUCLEOTIDE SEQUENCE [LARGE SCALE GENOMIC DNA]</scope>
    <source>
        <strain evidence="2 3">KCTC 22492</strain>
    </source>
</reference>
<name>A0A3A6UJJ0_9GAMM</name>